<gene>
    <name evidence="1" type="ORF">NCTC10146_00308</name>
</gene>
<sequence>MFELYNYNMVDAQTLQTFSILENKNEVMEAKKTY</sequence>
<evidence type="ECO:0000313" key="1">
    <source>
        <dbReference type="EMBL" id="VEU68850.1"/>
    </source>
</evidence>
<proteinExistence type="predicted"/>
<dbReference type="Proteomes" id="UP000290495">
    <property type="component" value="Chromosome"/>
</dbReference>
<protein>
    <submittedName>
        <fullName evidence="1">Uncharacterized protein</fullName>
    </submittedName>
</protein>
<dbReference type="EMBL" id="LR215010">
    <property type="protein sequence ID" value="VEU68850.1"/>
    <property type="molecule type" value="Genomic_DNA"/>
</dbReference>
<accession>A0A449AQU4</accession>
<name>A0A449AQU4_9BACT</name>
<organism evidence="1 2">
    <name type="scientific">Mycoplasmopsis canis</name>
    <dbReference type="NCBI Taxonomy" id="29555"/>
    <lineage>
        <taxon>Bacteria</taxon>
        <taxon>Bacillati</taxon>
        <taxon>Mycoplasmatota</taxon>
        <taxon>Mycoplasmoidales</taxon>
        <taxon>Metamycoplasmataceae</taxon>
        <taxon>Mycoplasmopsis</taxon>
    </lineage>
</organism>
<reference evidence="1 2" key="1">
    <citation type="submission" date="2019-01" db="EMBL/GenBank/DDBJ databases">
        <authorList>
            <consortium name="Pathogen Informatics"/>
        </authorList>
    </citation>
    <scope>NUCLEOTIDE SEQUENCE [LARGE SCALE GENOMIC DNA]</scope>
    <source>
        <strain evidence="1 2">NCTC10146</strain>
    </source>
</reference>
<dbReference type="AlphaFoldDB" id="A0A449AQU4"/>
<evidence type="ECO:0000313" key="2">
    <source>
        <dbReference type="Proteomes" id="UP000290495"/>
    </source>
</evidence>